<dbReference type="SUPFAM" id="SSF50630">
    <property type="entry name" value="Acid proteases"/>
    <property type="match status" value="1"/>
</dbReference>
<feature type="transmembrane region" description="Helical" evidence="12">
    <location>
        <begin position="799"/>
        <end position="823"/>
    </location>
</feature>
<feature type="region of interest" description="Disordered" evidence="11">
    <location>
        <begin position="439"/>
        <end position="562"/>
    </location>
</feature>
<protein>
    <submittedName>
        <fullName evidence="15">Acid protease</fullName>
    </submittedName>
</protein>
<evidence type="ECO:0000256" key="11">
    <source>
        <dbReference type="SAM" id="MobiDB-lite"/>
    </source>
</evidence>
<feature type="transmembrane region" description="Helical" evidence="12">
    <location>
        <begin position="918"/>
        <end position="935"/>
    </location>
</feature>
<dbReference type="Pfam" id="PF00026">
    <property type="entry name" value="Asp"/>
    <property type="match status" value="1"/>
</dbReference>
<keyword evidence="7 12" id="KW-1133">Transmembrane helix</keyword>
<dbReference type="InterPro" id="IPR013057">
    <property type="entry name" value="AA_transpt_TM"/>
</dbReference>
<name>A0AAV9H3P7_9PEZI</name>
<keyword evidence="16" id="KW-1185">Reference proteome</keyword>
<dbReference type="GO" id="GO:0006508">
    <property type="term" value="P:proteolysis"/>
    <property type="evidence" value="ECO:0007669"/>
    <property type="project" value="UniProtKB-KW"/>
</dbReference>
<dbReference type="FunFam" id="2.40.70.10:FF:000085">
    <property type="entry name" value="Aspartic-type endopeptidase (CtsD), putative"/>
    <property type="match status" value="1"/>
</dbReference>
<dbReference type="InterPro" id="IPR033121">
    <property type="entry name" value="PEPTIDASE_A1"/>
</dbReference>
<reference evidence="15" key="2">
    <citation type="submission" date="2023-05" db="EMBL/GenBank/DDBJ databases">
        <authorList>
            <consortium name="Lawrence Berkeley National Laboratory"/>
            <person name="Steindorff A."/>
            <person name="Hensen N."/>
            <person name="Bonometti L."/>
            <person name="Westerberg I."/>
            <person name="Brannstrom I.O."/>
            <person name="Guillou S."/>
            <person name="Cros-Aarteil S."/>
            <person name="Calhoun S."/>
            <person name="Haridas S."/>
            <person name="Kuo A."/>
            <person name="Mondo S."/>
            <person name="Pangilinan J."/>
            <person name="Riley R."/>
            <person name="Labutti K."/>
            <person name="Andreopoulos B."/>
            <person name="Lipzen A."/>
            <person name="Chen C."/>
            <person name="Yanf M."/>
            <person name="Daum C."/>
            <person name="Ng V."/>
            <person name="Clum A."/>
            <person name="Ohm R."/>
            <person name="Martin F."/>
            <person name="Silar P."/>
            <person name="Natvig D."/>
            <person name="Lalanne C."/>
            <person name="Gautier V."/>
            <person name="Ament-Velasquez S.L."/>
            <person name="Kruys A."/>
            <person name="Hutchinson M.I."/>
            <person name="Powell A.J."/>
            <person name="Barry K."/>
            <person name="Miller A.N."/>
            <person name="Grigoriev I.V."/>
            <person name="Debuchy R."/>
            <person name="Gladieux P."/>
            <person name="Thoren M.H."/>
            <person name="Johannesson H."/>
        </authorList>
    </citation>
    <scope>NUCLEOTIDE SEQUENCE</scope>
    <source>
        <strain evidence="15">PSN243</strain>
    </source>
</reference>
<evidence type="ECO:0000256" key="6">
    <source>
        <dbReference type="ARBA" id="ARBA00022970"/>
    </source>
</evidence>
<evidence type="ECO:0000256" key="4">
    <source>
        <dbReference type="ARBA" id="ARBA00022448"/>
    </source>
</evidence>
<proteinExistence type="inferred from homology"/>
<keyword evidence="15" id="KW-0645">Protease</keyword>
<feature type="chain" id="PRO_5044024067" evidence="13">
    <location>
        <begin position="20"/>
        <end position="1008"/>
    </location>
</feature>
<feature type="active site" evidence="9">
    <location>
        <position position="327"/>
    </location>
</feature>
<dbReference type="Gene3D" id="2.40.70.10">
    <property type="entry name" value="Acid Proteases"/>
    <property type="match status" value="2"/>
</dbReference>
<gene>
    <name evidence="15" type="ORF">QBC34DRAFT_445365</name>
</gene>
<dbReference type="PROSITE" id="PS51767">
    <property type="entry name" value="PEPTIDASE_A1"/>
    <property type="match status" value="1"/>
</dbReference>
<dbReference type="CDD" id="cd05471">
    <property type="entry name" value="pepsin_like"/>
    <property type="match status" value="1"/>
</dbReference>
<feature type="transmembrane region" description="Helical" evidence="12">
    <location>
        <begin position="878"/>
        <end position="897"/>
    </location>
</feature>
<feature type="transmembrane region" description="Helical" evidence="12">
    <location>
        <begin position="973"/>
        <end position="995"/>
    </location>
</feature>
<evidence type="ECO:0000256" key="12">
    <source>
        <dbReference type="SAM" id="Phobius"/>
    </source>
</evidence>
<feature type="disulfide bond" evidence="10">
    <location>
        <begin position="159"/>
        <end position="164"/>
    </location>
</feature>
<evidence type="ECO:0000259" key="14">
    <source>
        <dbReference type="PROSITE" id="PS51767"/>
    </source>
</evidence>
<keyword evidence="5 12" id="KW-0812">Transmembrane</keyword>
<feature type="transmembrane region" description="Helical" evidence="12">
    <location>
        <begin position="941"/>
        <end position="961"/>
    </location>
</feature>
<dbReference type="InterPro" id="IPR001461">
    <property type="entry name" value="Aspartic_peptidase_A1"/>
</dbReference>
<keyword evidence="13" id="KW-0732">Signal</keyword>
<keyword evidence="8 12" id="KW-0472">Membrane</keyword>
<evidence type="ECO:0000256" key="1">
    <source>
        <dbReference type="ARBA" id="ARBA00004141"/>
    </source>
</evidence>
<feature type="transmembrane region" description="Helical" evidence="12">
    <location>
        <begin position="635"/>
        <end position="659"/>
    </location>
</feature>
<feature type="domain" description="Peptidase A1" evidence="14">
    <location>
        <begin position="128"/>
        <end position="430"/>
    </location>
</feature>
<dbReference type="EMBL" id="MU865915">
    <property type="protein sequence ID" value="KAK4455037.1"/>
    <property type="molecule type" value="Genomic_DNA"/>
</dbReference>
<evidence type="ECO:0000313" key="16">
    <source>
        <dbReference type="Proteomes" id="UP001321760"/>
    </source>
</evidence>
<comment type="similarity">
    <text evidence="2">Belongs to the peptidase A1 family.</text>
</comment>
<organism evidence="15 16">
    <name type="scientific">Podospora aff. communis PSN243</name>
    <dbReference type="NCBI Taxonomy" id="3040156"/>
    <lineage>
        <taxon>Eukaryota</taxon>
        <taxon>Fungi</taxon>
        <taxon>Dikarya</taxon>
        <taxon>Ascomycota</taxon>
        <taxon>Pezizomycotina</taxon>
        <taxon>Sordariomycetes</taxon>
        <taxon>Sordariomycetidae</taxon>
        <taxon>Sordariales</taxon>
        <taxon>Podosporaceae</taxon>
        <taxon>Podospora</taxon>
    </lineage>
</organism>
<comment type="caution">
    <text evidence="15">The sequence shown here is derived from an EMBL/GenBank/DDBJ whole genome shotgun (WGS) entry which is preliminary data.</text>
</comment>
<dbReference type="GO" id="GO:0004190">
    <property type="term" value="F:aspartic-type endopeptidase activity"/>
    <property type="evidence" value="ECO:0007669"/>
    <property type="project" value="InterPro"/>
</dbReference>
<feature type="active site" evidence="9">
    <location>
        <position position="146"/>
    </location>
</feature>
<dbReference type="PANTHER" id="PTHR22950:SF458">
    <property type="entry name" value="SODIUM-COUPLED NEUTRAL AMINO ACID TRANSPORTER 11-RELATED"/>
    <property type="match status" value="1"/>
</dbReference>
<feature type="transmembrane region" description="Helical" evidence="12">
    <location>
        <begin position="680"/>
        <end position="703"/>
    </location>
</feature>
<keyword evidence="4" id="KW-0813">Transport</keyword>
<keyword evidence="6" id="KW-0029">Amino-acid transport</keyword>
<feature type="compositionally biased region" description="Basic and acidic residues" evidence="11">
    <location>
        <begin position="531"/>
        <end position="540"/>
    </location>
</feature>
<feature type="transmembrane region" description="Helical" evidence="12">
    <location>
        <begin position="760"/>
        <end position="779"/>
    </location>
</feature>
<feature type="compositionally biased region" description="Basic and acidic residues" evidence="11">
    <location>
        <begin position="447"/>
        <end position="462"/>
    </location>
</feature>
<dbReference type="InterPro" id="IPR034164">
    <property type="entry name" value="Pepsin-like_dom"/>
</dbReference>
<reference evidence="15" key="1">
    <citation type="journal article" date="2023" name="Mol. Phylogenet. Evol.">
        <title>Genome-scale phylogeny and comparative genomics of the fungal order Sordariales.</title>
        <authorList>
            <person name="Hensen N."/>
            <person name="Bonometti L."/>
            <person name="Westerberg I."/>
            <person name="Brannstrom I.O."/>
            <person name="Guillou S."/>
            <person name="Cros-Aarteil S."/>
            <person name="Calhoun S."/>
            <person name="Haridas S."/>
            <person name="Kuo A."/>
            <person name="Mondo S."/>
            <person name="Pangilinan J."/>
            <person name="Riley R."/>
            <person name="LaButti K."/>
            <person name="Andreopoulos B."/>
            <person name="Lipzen A."/>
            <person name="Chen C."/>
            <person name="Yan M."/>
            <person name="Daum C."/>
            <person name="Ng V."/>
            <person name="Clum A."/>
            <person name="Steindorff A."/>
            <person name="Ohm R.A."/>
            <person name="Martin F."/>
            <person name="Silar P."/>
            <person name="Natvig D.O."/>
            <person name="Lalanne C."/>
            <person name="Gautier V."/>
            <person name="Ament-Velasquez S.L."/>
            <person name="Kruys A."/>
            <person name="Hutchinson M.I."/>
            <person name="Powell A.J."/>
            <person name="Barry K."/>
            <person name="Miller A.N."/>
            <person name="Grigoriev I.V."/>
            <person name="Debuchy R."/>
            <person name="Gladieux P."/>
            <person name="Hiltunen Thoren M."/>
            <person name="Johannesson H."/>
        </authorList>
    </citation>
    <scope>NUCLEOTIDE SEQUENCE</scope>
    <source>
        <strain evidence="15">PSN243</strain>
    </source>
</reference>
<dbReference type="GO" id="GO:0015179">
    <property type="term" value="F:L-amino acid transmembrane transporter activity"/>
    <property type="evidence" value="ECO:0007669"/>
    <property type="project" value="TreeGrafter"/>
</dbReference>
<dbReference type="Proteomes" id="UP001321760">
    <property type="component" value="Unassembled WGS sequence"/>
</dbReference>
<accession>A0AAV9H3P7</accession>
<dbReference type="GO" id="GO:0016020">
    <property type="term" value="C:membrane"/>
    <property type="evidence" value="ECO:0007669"/>
    <property type="project" value="UniProtKB-SubCell"/>
</dbReference>
<evidence type="ECO:0000256" key="8">
    <source>
        <dbReference type="ARBA" id="ARBA00023136"/>
    </source>
</evidence>
<feature type="compositionally biased region" description="Low complexity" evidence="11">
    <location>
        <begin position="480"/>
        <end position="506"/>
    </location>
</feature>
<dbReference type="PRINTS" id="PR00792">
    <property type="entry name" value="PEPSIN"/>
</dbReference>
<keyword evidence="10" id="KW-1015">Disulfide bond</keyword>
<comment type="subcellular location">
    <subcellularLocation>
        <location evidence="1">Membrane</location>
        <topology evidence="1">Multi-pass membrane protein</topology>
    </subcellularLocation>
</comment>
<evidence type="ECO:0000256" key="13">
    <source>
        <dbReference type="SAM" id="SignalP"/>
    </source>
</evidence>
<evidence type="ECO:0000256" key="5">
    <source>
        <dbReference type="ARBA" id="ARBA00022692"/>
    </source>
</evidence>
<feature type="transmembrane region" description="Helical" evidence="12">
    <location>
        <begin position="723"/>
        <end position="748"/>
    </location>
</feature>
<dbReference type="AlphaFoldDB" id="A0AAV9H3P7"/>
<feature type="signal peptide" evidence="13">
    <location>
        <begin position="1"/>
        <end position="19"/>
    </location>
</feature>
<evidence type="ECO:0000313" key="15">
    <source>
        <dbReference type="EMBL" id="KAK4455037.1"/>
    </source>
</evidence>
<evidence type="ECO:0000256" key="10">
    <source>
        <dbReference type="PIRSR" id="PIRSR601461-2"/>
    </source>
</evidence>
<keyword evidence="15" id="KW-0378">Hydrolase</keyword>
<dbReference type="InterPro" id="IPR021109">
    <property type="entry name" value="Peptidase_aspartic_dom_sf"/>
</dbReference>
<sequence>MLRAALLLQLTLWVASIHAFFPWIACEADRSCSGNNRREELPGSAKGVTLDLLHRGPEADEDLDKRAARAARNAGRLSRKYAQLEALRGSATGPSLIGRANKYTVIKPLEPTASKSAGIHQDVADYSYFVEAKFGSAGKPMYMLVDSGAGTTWVMGSTCKSDACGMHNTFGPDDSKTLKVEEKGFTIQYGTGKVTGHLAHDSVSVAGMEMDMKFGLANETSYDFTHFPFDGILGLSMGIGATDNFMSSLMEKKMLDSRIFSVNLGRASDGINNGQITFGGADPSKHVGEISYTPVSSKANGDWAIPIDDLGHNGKSSGISGRLAYIDTGTSFAFGPESDVAAIHKVIPGAATTDNIYYTVPCSTDTPLTIKFSGVTYTISPKDWISKRDGVCQSNIYGYEVVKSHWLWGDLFLKNVYTSSKPDEDESQTNTIIKIPTRKPPAMARARPHDPAAGDPTHHEEGVGLLAPGADDDSGVIVHSGVGTATAPAAARRSPLRSPLRVPSPRISENGEETPVRTPRTPNRSGGGGGDYHHHARESFDIDDDDPLNPGAAAARGRGRDRGGHVPLLTGIEAPSVTVANGPWMEGGVEDVGAWAEAERARPKSGLRMAFMNMANSIIGAGIIGQPYAFKQAGLLAGVVLLVVLTVVVDWTICLIVVNSKLSGASSFQGTVEKCFGKKGLIAISVAQWAFAFGGMVAFGVIVGDSIPHVLMAVWPGLREKPVMGLLADRRVVIAVFTLGVSYPLALYRDIAKLAKASTLALISMGIIVLTVVFEGALAPKESRGSINTFNLLVINDGIFQAIGVISFAFVCHHNSLLIYGSLEKPTIDRFSKVTHYSTGISMVACLLVALAGFLTFGDKTMGNVLNNLPSDNTMVNVARLCFGLNMLTTLPLEAFVCREVMLNYYFPNAPFNMNLHLIFTTSLVVSAMTLSLLTCDLGNVFELVGATSASAMAYILPPLCYIKLTTRSWKTYAAWGVAAFGCAVMITSMFQAIVKIISGEGSTAVCM</sequence>
<feature type="transmembrane region" description="Helical" evidence="12">
    <location>
        <begin position="835"/>
        <end position="858"/>
    </location>
</feature>
<evidence type="ECO:0000256" key="2">
    <source>
        <dbReference type="ARBA" id="ARBA00007447"/>
    </source>
</evidence>
<dbReference type="Pfam" id="PF01490">
    <property type="entry name" value="Aa_trans"/>
    <property type="match status" value="1"/>
</dbReference>
<evidence type="ECO:0000256" key="9">
    <source>
        <dbReference type="PIRSR" id="PIRSR601461-1"/>
    </source>
</evidence>
<evidence type="ECO:0000256" key="3">
    <source>
        <dbReference type="ARBA" id="ARBA00008066"/>
    </source>
</evidence>
<dbReference type="GO" id="GO:0005783">
    <property type="term" value="C:endoplasmic reticulum"/>
    <property type="evidence" value="ECO:0007669"/>
    <property type="project" value="TreeGrafter"/>
</dbReference>
<dbReference type="PANTHER" id="PTHR22950">
    <property type="entry name" value="AMINO ACID TRANSPORTER"/>
    <property type="match status" value="1"/>
</dbReference>
<evidence type="ECO:0000256" key="7">
    <source>
        <dbReference type="ARBA" id="ARBA00022989"/>
    </source>
</evidence>
<comment type="similarity">
    <text evidence="3">Belongs to the amino acid/polyamine transporter 2 family.</text>
</comment>